<dbReference type="PANTHER" id="PTHR30528">
    <property type="entry name" value="CYTOPLASMIC PROTEIN"/>
    <property type="match status" value="1"/>
</dbReference>
<evidence type="ECO:0000313" key="2">
    <source>
        <dbReference type="Proteomes" id="UP000285875"/>
    </source>
</evidence>
<dbReference type="Pfam" id="PF06224">
    <property type="entry name" value="AlkZ-like"/>
    <property type="match status" value="1"/>
</dbReference>
<dbReference type="InterPro" id="IPR009351">
    <property type="entry name" value="AlkZ-like"/>
</dbReference>
<dbReference type="AlphaFoldDB" id="A0A3Q9UJZ8"/>
<sequence length="402" mass="44611">MRRRQAARLALAAQGLGRTPPARVDRAALSRTVRRLALFQVDSVNVFARAHEMPLFTRCGSYDPALLVNASTGRSPLLHETWAHVASLVDIALEPALRHRQASAVQEAWGEMLRISHERPDLVDEVVAQLARGPATARQVSAGERGMHPESWGWNWSQTKTALEWAWRSGRVAVAGRTTSFEKVYALPERVLPPAIRSRPALSAREGHRALAARAVAALGVFTEDDLVDYFRTRRLPTRAALAELSEDKVVVPVTVDGQTGWWMRAGATVPRRIGAATLVSPFDPLIFHRPRALRLFDLDYRIEIYVPEHKRIFGYYSLPFLLGQDFVARVDLRARRQIGELEVAAVWREPGAERSPDFPGWSVVARALADHLSVAARWRGLDRIRVAGIGDLAAPLAVALG</sequence>
<name>A0A3Q9UJZ8_9ACTN</name>
<reference evidence="2" key="1">
    <citation type="submission" date="2017-12" db="EMBL/GenBank/DDBJ databases">
        <title>Whole genome sequencing of Acidipropionibacterium jensenii strains JS279 and JS280.</title>
        <authorList>
            <person name="Deptula P."/>
            <person name="Laine P."/>
            <person name="Smolander O.-P."/>
            <person name="Paulin L."/>
            <person name="Auvinen P."/>
            <person name="Varmanen P."/>
        </authorList>
    </citation>
    <scope>NUCLEOTIDE SEQUENCE [LARGE SCALE GENOMIC DNA]</scope>
    <source>
        <strain evidence="2">JS280</strain>
    </source>
</reference>
<organism evidence="1 2">
    <name type="scientific">Acidipropionibacterium jensenii</name>
    <dbReference type="NCBI Taxonomy" id="1749"/>
    <lineage>
        <taxon>Bacteria</taxon>
        <taxon>Bacillati</taxon>
        <taxon>Actinomycetota</taxon>
        <taxon>Actinomycetes</taxon>
        <taxon>Propionibacteriales</taxon>
        <taxon>Propionibacteriaceae</taxon>
        <taxon>Acidipropionibacterium</taxon>
    </lineage>
</organism>
<proteinExistence type="predicted"/>
<evidence type="ECO:0000313" key="1">
    <source>
        <dbReference type="EMBL" id="AZZ39278.1"/>
    </source>
</evidence>
<dbReference type="PANTHER" id="PTHR30528:SF0">
    <property type="entry name" value="CYTOPLASMIC PROTEIN"/>
    <property type="match status" value="1"/>
</dbReference>
<dbReference type="EMBL" id="CP025570">
    <property type="protein sequence ID" value="AZZ39278.1"/>
    <property type="molecule type" value="Genomic_DNA"/>
</dbReference>
<gene>
    <name evidence="1" type="ORF">C0Z10_05410</name>
</gene>
<accession>A0A3Q9UJZ8</accession>
<protein>
    <submittedName>
        <fullName evidence="1">Winged helix-turn-helix domain-containing protein</fullName>
    </submittedName>
</protein>
<dbReference type="KEGG" id="aji:C0Z10_05410"/>
<dbReference type="Proteomes" id="UP000285875">
    <property type="component" value="Chromosome"/>
</dbReference>